<organism evidence="2 3">
    <name type="scientific">Apatococcus lobatus</name>
    <dbReference type="NCBI Taxonomy" id="904363"/>
    <lineage>
        <taxon>Eukaryota</taxon>
        <taxon>Viridiplantae</taxon>
        <taxon>Chlorophyta</taxon>
        <taxon>core chlorophytes</taxon>
        <taxon>Trebouxiophyceae</taxon>
        <taxon>Chlorellales</taxon>
        <taxon>Chlorellaceae</taxon>
        <taxon>Apatococcus</taxon>
    </lineage>
</organism>
<feature type="transmembrane region" description="Helical" evidence="1">
    <location>
        <begin position="230"/>
        <end position="256"/>
    </location>
</feature>
<dbReference type="EMBL" id="JALJOS010000004">
    <property type="protein sequence ID" value="KAK9840028.1"/>
    <property type="molecule type" value="Genomic_DNA"/>
</dbReference>
<name>A0AAW1S337_9CHLO</name>
<dbReference type="AlphaFoldDB" id="A0AAW1S337"/>
<dbReference type="Proteomes" id="UP001438707">
    <property type="component" value="Unassembled WGS sequence"/>
</dbReference>
<keyword evidence="1" id="KW-0812">Transmembrane</keyword>
<feature type="transmembrane region" description="Helical" evidence="1">
    <location>
        <begin position="134"/>
        <end position="155"/>
    </location>
</feature>
<evidence type="ECO:0000313" key="3">
    <source>
        <dbReference type="Proteomes" id="UP001438707"/>
    </source>
</evidence>
<evidence type="ECO:0000256" key="1">
    <source>
        <dbReference type="SAM" id="Phobius"/>
    </source>
</evidence>
<feature type="transmembrane region" description="Helical" evidence="1">
    <location>
        <begin position="276"/>
        <end position="299"/>
    </location>
</feature>
<evidence type="ECO:0000313" key="2">
    <source>
        <dbReference type="EMBL" id="KAK9840028.1"/>
    </source>
</evidence>
<reference evidence="2 3" key="1">
    <citation type="journal article" date="2024" name="Nat. Commun.">
        <title>Phylogenomics reveals the evolutionary origins of lichenization in chlorophyte algae.</title>
        <authorList>
            <person name="Puginier C."/>
            <person name="Libourel C."/>
            <person name="Otte J."/>
            <person name="Skaloud P."/>
            <person name="Haon M."/>
            <person name="Grisel S."/>
            <person name="Petersen M."/>
            <person name="Berrin J.G."/>
            <person name="Delaux P.M."/>
            <person name="Dal Grande F."/>
            <person name="Keller J."/>
        </authorList>
    </citation>
    <scope>NUCLEOTIDE SEQUENCE [LARGE SCALE GENOMIC DNA]</scope>
    <source>
        <strain evidence="2 3">SAG 2145</strain>
    </source>
</reference>
<dbReference type="PANTHER" id="PTHR36774">
    <property type="entry name" value="INSULIN-INDUCED PROTEIN"/>
    <property type="match status" value="1"/>
</dbReference>
<proteinExistence type="predicted"/>
<keyword evidence="1" id="KW-1133">Transmembrane helix</keyword>
<keyword evidence="1" id="KW-0472">Membrane</keyword>
<comment type="caution">
    <text evidence="2">The sequence shown here is derived from an EMBL/GenBank/DDBJ whole genome shotgun (WGS) entry which is preliminary data.</text>
</comment>
<protein>
    <submittedName>
        <fullName evidence="2">Uncharacterized protein</fullName>
    </submittedName>
</protein>
<sequence>MLCFRSGLPCQTRAPYCQRSRLDLGQVPCSSSCGPIHCDPFKTKQTLPFSSVLHSQRVQRRPIFCRADEGTPGVTELSDNLPPVPDNTANRWPKFIGLLFLSGVTLGPLLDSFHSSVHLLEYDKAAFKLLGVDFSLYEIGVLGLLYVSIGVAQILADGWEKDWCDPATTELYTYRLDIRNIILSTAILAGYLYTSAQLYAEGVPFWKEGLTMAPLALAIWRVFDGTKSGGLIALAMLVGAPVIEFGIIQELGWWHYPKADLFGSVGLPSWYGHGGVVPWVPWCYFAYTPATANLARWFWKRLSSSPNQLPLP</sequence>
<feature type="transmembrane region" description="Helical" evidence="1">
    <location>
        <begin position="176"/>
        <end position="193"/>
    </location>
</feature>
<gene>
    <name evidence="2" type="ORF">WJX74_002318</name>
</gene>
<keyword evidence="3" id="KW-1185">Reference proteome</keyword>
<accession>A0AAW1S337</accession>
<dbReference type="PANTHER" id="PTHR36774:SF1">
    <property type="entry name" value="INSULIN-INDUCED PROTEIN"/>
    <property type="match status" value="1"/>
</dbReference>